<feature type="transmembrane region" description="Helical" evidence="6">
    <location>
        <begin position="29"/>
        <end position="47"/>
    </location>
</feature>
<feature type="transmembrane region" description="Helical" evidence="6">
    <location>
        <begin position="154"/>
        <end position="174"/>
    </location>
</feature>
<dbReference type="Pfam" id="PF09678">
    <property type="entry name" value="Caa3_CtaG"/>
    <property type="match status" value="1"/>
</dbReference>
<evidence type="ECO:0000256" key="6">
    <source>
        <dbReference type="SAM" id="Phobius"/>
    </source>
</evidence>
<evidence type="ECO:0000256" key="2">
    <source>
        <dbReference type="ARBA" id="ARBA00022475"/>
    </source>
</evidence>
<evidence type="ECO:0000256" key="3">
    <source>
        <dbReference type="ARBA" id="ARBA00022692"/>
    </source>
</evidence>
<proteinExistence type="predicted"/>
<protein>
    <submittedName>
        <fullName evidence="7">Uncharacterized protein</fullName>
    </submittedName>
</protein>
<feature type="transmembrane region" description="Helical" evidence="6">
    <location>
        <begin position="116"/>
        <end position="134"/>
    </location>
</feature>
<dbReference type="GO" id="GO:0005886">
    <property type="term" value="C:plasma membrane"/>
    <property type="evidence" value="ECO:0007669"/>
    <property type="project" value="UniProtKB-SubCell"/>
</dbReference>
<comment type="caution">
    <text evidence="7">The sequence shown here is derived from an EMBL/GenBank/DDBJ whole genome shotgun (WGS) entry which is preliminary data.</text>
</comment>
<feature type="transmembrane region" description="Helical" evidence="6">
    <location>
        <begin position="90"/>
        <end position="109"/>
    </location>
</feature>
<sequence>MVVALILLLYLLITFPLDGFLDSRMVGKAFVQTFSLLGLGILLGRSTSLFPLRDHPERVSGLILFSFLFIFWSIPRSVDVSELYEWADQIYHLSMFVGGFILQRSLPALPKLVKGVFGLLFSSMLTATAMVYRWKNVILCSTYTLYDQHLYGKVLLIFGLGLYGLVIIWIIFGWSRRRRV</sequence>
<name>A0A7C5QDX6_AQUAO</name>
<reference evidence="7" key="1">
    <citation type="journal article" date="2020" name="mSystems">
        <title>Genome- and Community-Level Interaction Insights into Carbon Utilization and Element Cycling Functions of Hydrothermarchaeota in Hydrothermal Sediment.</title>
        <authorList>
            <person name="Zhou Z."/>
            <person name="Liu Y."/>
            <person name="Xu W."/>
            <person name="Pan J."/>
            <person name="Luo Z.H."/>
            <person name="Li M."/>
        </authorList>
    </citation>
    <scope>NUCLEOTIDE SEQUENCE [LARGE SCALE GENOMIC DNA]</scope>
    <source>
        <strain evidence="7">HyVt-501</strain>
    </source>
</reference>
<dbReference type="EMBL" id="DRNB01000072">
    <property type="protein sequence ID" value="HHJ63681.1"/>
    <property type="molecule type" value="Genomic_DNA"/>
</dbReference>
<keyword evidence="2" id="KW-1003">Cell membrane</keyword>
<keyword evidence="4 6" id="KW-1133">Transmembrane helix</keyword>
<dbReference type="InterPro" id="IPR019108">
    <property type="entry name" value="Caa3_assmbl_CtaG-rel"/>
</dbReference>
<dbReference type="Proteomes" id="UP000885792">
    <property type="component" value="Unassembled WGS sequence"/>
</dbReference>
<keyword evidence="3 6" id="KW-0812">Transmembrane</keyword>
<feature type="transmembrane region" description="Helical" evidence="6">
    <location>
        <begin position="59"/>
        <end position="78"/>
    </location>
</feature>
<accession>A0A7C5QDX6</accession>
<comment type="subcellular location">
    <subcellularLocation>
        <location evidence="1">Cell membrane</location>
        <topology evidence="1">Multi-pass membrane protein</topology>
    </subcellularLocation>
</comment>
<evidence type="ECO:0000313" key="7">
    <source>
        <dbReference type="EMBL" id="HHJ63681.1"/>
    </source>
</evidence>
<evidence type="ECO:0000256" key="4">
    <source>
        <dbReference type="ARBA" id="ARBA00022989"/>
    </source>
</evidence>
<gene>
    <name evidence="7" type="ORF">ENJ61_02130</name>
</gene>
<dbReference type="AlphaFoldDB" id="A0A7C5QDX6"/>
<evidence type="ECO:0000256" key="1">
    <source>
        <dbReference type="ARBA" id="ARBA00004651"/>
    </source>
</evidence>
<evidence type="ECO:0000256" key="5">
    <source>
        <dbReference type="ARBA" id="ARBA00023136"/>
    </source>
</evidence>
<keyword evidence="5 6" id="KW-0472">Membrane</keyword>
<organism evidence="7">
    <name type="scientific">Aquifex aeolicus</name>
    <dbReference type="NCBI Taxonomy" id="63363"/>
    <lineage>
        <taxon>Bacteria</taxon>
        <taxon>Pseudomonadati</taxon>
        <taxon>Aquificota</taxon>
        <taxon>Aquificia</taxon>
        <taxon>Aquificales</taxon>
        <taxon>Aquificaceae</taxon>
        <taxon>Aquifex</taxon>
    </lineage>
</organism>